<dbReference type="Proteomes" id="UP001221142">
    <property type="component" value="Unassembled WGS sequence"/>
</dbReference>
<accession>A0AAD7B7F2</accession>
<dbReference type="Gene3D" id="1.20.1280.50">
    <property type="match status" value="1"/>
</dbReference>
<organism evidence="2 3">
    <name type="scientific">Roridomyces roridus</name>
    <dbReference type="NCBI Taxonomy" id="1738132"/>
    <lineage>
        <taxon>Eukaryota</taxon>
        <taxon>Fungi</taxon>
        <taxon>Dikarya</taxon>
        <taxon>Basidiomycota</taxon>
        <taxon>Agaricomycotina</taxon>
        <taxon>Agaricomycetes</taxon>
        <taxon>Agaricomycetidae</taxon>
        <taxon>Agaricales</taxon>
        <taxon>Marasmiineae</taxon>
        <taxon>Mycenaceae</taxon>
        <taxon>Roridomyces</taxon>
    </lineage>
</organism>
<dbReference type="AlphaFoldDB" id="A0AAD7B7F2"/>
<dbReference type="Pfam" id="PF12937">
    <property type="entry name" value="F-box-like"/>
    <property type="match status" value="1"/>
</dbReference>
<keyword evidence="3" id="KW-1185">Reference proteome</keyword>
<evidence type="ECO:0000313" key="3">
    <source>
        <dbReference type="Proteomes" id="UP001221142"/>
    </source>
</evidence>
<dbReference type="InterPro" id="IPR032675">
    <property type="entry name" value="LRR_dom_sf"/>
</dbReference>
<protein>
    <recommendedName>
        <fullName evidence="1">F-box domain-containing protein</fullName>
    </recommendedName>
</protein>
<comment type="caution">
    <text evidence="2">The sequence shown here is derived from an EMBL/GenBank/DDBJ whole genome shotgun (WGS) entry which is preliminary data.</text>
</comment>
<dbReference type="SUPFAM" id="SSF52047">
    <property type="entry name" value="RNI-like"/>
    <property type="match status" value="1"/>
</dbReference>
<dbReference type="InterPro" id="IPR036047">
    <property type="entry name" value="F-box-like_dom_sf"/>
</dbReference>
<feature type="domain" description="F-box" evidence="1">
    <location>
        <begin position="48"/>
        <end position="96"/>
    </location>
</feature>
<proteinExistence type="predicted"/>
<dbReference type="InterPro" id="IPR001810">
    <property type="entry name" value="F-box_dom"/>
</dbReference>
<reference evidence="2" key="1">
    <citation type="submission" date="2023-03" db="EMBL/GenBank/DDBJ databases">
        <title>Massive genome expansion in bonnet fungi (Mycena s.s.) driven by repeated elements and novel gene families across ecological guilds.</title>
        <authorList>
            <consortium name="Lawrence Berkeley National Laboratory"/>
            <person name="Harder C.B."/>
            <person name="Miyauchi S."/>
            <person name="Viragh M."/>
            <person name="Kuo A."/>
            <person name="Thoen E."/>
            <person name="Andreopoulos B."/>
            <person name="Lu D."/>
            <person name="Skrede I."/>
            <person name="Drula E."/>
            <person name="Henrissat B."/>
            <person name="Morin E."/>
            <person name="Kohler A."/>
            <person name="Barry K."/>
            <person name="LaButti K."/>
            <person name="Morin E."/>
            <person name="Salamov A."/>
            <person name="Lipzen A."/>
            <person name="Mereny Z."/>
            <person name="Hegedus B."/>
            <person name="Baldrian P."/>
            <person name="Stursova M."/>
            <person name="Weitz H."/>
            <person name="Taylor A."/>
            <person name="Grigoriev I.V."/>
            <person name="Nagy L.G."/>
            <person name="Martin F."/>
            <person name="Kauserud H."/>
        </authorList>
    </citation>
    <scope>NUCLEOTIDE SEQUENCE</scope>
    <source>
        <strain evidence="2">9284</strain>
    </source>
</reference>
<evidence type="ECO:0000313" key="2">
    <source>
        <dbReference type="EMBL" id="KAJ7613023.1"/>
    </source>
</evidence>
<dbReference type="Gene3D" id="3.80.10.10">
    <property type="entry name" value="Ribonuclease Inhibitor"/>
    <property type="match status" value="1"/>
</dbReference>
<dbReference type="EMBL" id="JARKIF010000029">
    <property type="protein sequence ID" value="KAJ7613023.1"/>
    <property type="molecule type" value="Genomic_DNA"/>
</dbReference>
<name>A0AAD7B7F2_9AGAR</name>
<dbReference type="SUPFAM" id="SSF81383">
    <property type="entry name" value="F-box domain"/>
    <property type="match status" value="1"/>
</dbReference>
<sequence length="399" mass="45176">MSSSVHELRGRIGAVDEAIEQQKEILRDLVRQRSSIQTELNSLLDPMARLPPELSSDILLQSMPATRTWQSLIKLLCVCRAWHDLALATPSLWGTITDKDIPEGKFAKVLKMCLARAGGLPISLILREGENTFHRILQTLGAHIPRIQHMELSPLHNDSLERMTYPFDGLNSLNISRSDIISKLFVELLRRAPNLVRLDIYDVRFNTASTPRHLTHLTLQRLHFGRPGDWYNSEISILRFLTLPALQSLVISRREITEADLLDFLTRSAPPLRHLNLRLRAEDPHSQGIAACLQLIPGLTHLEITMFADSTHSSFDLWAMDPNVLPALQSLTISEFYQHVSEGYARVLDFLAKRHSSLRSLRLVVTGTQVLDDTVAAALRVFRDEGMSFYVGTRETTFL</sequence>
<evidence type="ECO:0000259" key="1">
    <source>
        <dbReference type="Pfam" id="PF12937"/>
    </source>
</evidence>
<gene>
    <name evidence="2" type="ORF">FB45DRAFT_272212</name>
</gene>